<dbReference type="Pfam" id="PF24714">
    <property type="entry name" value="TOR1L1_N"/>
    <property type="match status" value="1"/>
</dbReference>
<dbReference type="EMBL" id="BRXX01000057">
    <property type="protein sequence ID" value="GMH86159.1"/>
    <property type="molecule type" value="Genomic_DNA"/>
</dbReference>
<dbReference type="Pfam" id="PF24713">
    <property type="entry name" value="TOR1L1_C"/>
    <property type="match status" value="1"/>
</dbReference>
<dbReference type="AlphaFoldDB" id="A0A9W7B8F7"/>
<reference evidence="4" key="1">
    <citation type="journal article" date="2023" name="Commun. Biol.">
        <title>Genome analysis of Parmales, the sister group of diatoms, reveals the evolutionary specialization of diatoms from phago-mixotrophs to photoautotrophs.</title>
        <authorList>
            <person name="Ban H."/>
            <person name="Sato S."/>
            <person name="Yoshikawa S."/>
            <person name="Yamada K."/>
            <person name="Nakamura Y."/>
            <person name="Ichinomiya M."/>
            <person name="Sato N."/>
            <person name="Blanc-Mathieu R."/>
            <person name="Endo H."/>
            <person name="Kuwata A."/>
            <person name="Ogata H."/>
        </authorList>
    </citation>
    <scope>NUCLEOTIDE SEQUENCE [LARGE SCALE GENOMIC DNA]</scope>
    <source>
        <strain evidence="4">NIES 3699</strain>
    </source>
</reference>
<evidence type="ECO:0000313" key="3">
    <source>
        <dbReference type="EMBL" id="GMH86159.1"/>
    </source>
</evidence>
<feature type="compositionally biased region" description="Basic residues" evidence="1">
    <location>
        <begin position="256"/>
        <end position="266"/>
    </location>
</feature>
<dbReference type="SUPFAM" id="SSF48371">
    <property type="entry name" value="ARM repeat"/>
    <property type="match status" value="1"/>
</dbReference>
<feature type="compositionally biased region" description="Acidic residues" evidence="1">
    <location>
        <begin position="816"/>
        <end position="840"/>
    </location>
</feature>
<evidence type="ECO:0000259" key="2">
    <source>
        <dbReference type="PROSITE" id="PS50004"/>
    </source>
</evidence>
<gene>
    <name evidence="3" type="ORF">TrVE_jg12331</name>
</gene>
<feature type="region of interest" description="Disordered" evidence="1">
    <location>
        <begin position="781"/>
        <end position="894"/>
    </location>
</feature>
<dbReference type="PROSITE" id="PS50004">
    <property type="entry name" value="C2"/>
    <property type="match status" value="1"/>
</dbReference>
<feature type="compositionally biased region" description="Basic residues" evidence="1">
    <location>
        <begin position="868"/>
        <end position="880"/>
    </location>
</feature>
<evidence type="ECO:0000256" key="1">
    <source>
        <dbReference type="SAM" id="MobiDB-lite"/>
    </source>
</evidence>
<feature type="region of interest" description="Disordered" evidence="1">
    <location>
        <begin position="237"/>
        <end position="283"/>
    </location>
</feature>
<dbReference type="InterPro" id="IPR035892">
    <property type="entry name" value="C2_domain_sf"/>
</dbReference>
<dbReference type="InterPro" id="IPR016024">
    <property type="entry name" value="ARM-type_fold"/>
</dbReference>
<comment type="caution">
    <text evidence="3">The sequence shown here is derived from an EMBL/GenBank/DDBJ whole genome shotgun (WGS) entry which is preliminary data.</text>
</comment>
<proteinExistence type="predicted"/>
<dbReference type="SUPFAM" id="SSF49562">
    <property type="entry name" value="C2 domain (Calcium/lipid-binding domain, CaLB)"/>
    <property type="match status" value="1"/>
</dbReference>
<feature type="region of interest" description="Disordered" evidence="1">
    <location>
        <begin position="1"/>
        <end position="49"/>
    </location>
</feature>
<dbReference type="InterPro" id="IPR000008">
    <property type="entry name" value="C2_dom"/>
</dbReference>
<organism evidence="3 4">
    <name type="scientific">Triparma verrucosa</name>
    <dbReference type="NCBI Taxonomy" id="1606542"/>
    <lineage>
        <taxon>Eukaryota</taxon>
        <taxon>Sar</taxon>
        <taxon>Stramenopiles</taxon>
        <taxon>Ochrophyta</taxon>
        <taxon>Bolidophyceae</taxon>
        <taxon>Parmales</taxon>
        <taxon>Triparmaceae</taxon>
        <taxon>Triparma</taxon>
    </lineage>
</organism>
<protein>
    <recommendedName>
        <fullName evidence="2">C2 domain-containing protein</fullName>
    </recommendedName>
</protein>
<accession>A0A9W7B8F7</accession>
<feature type="domain" description="C2" evidence="2">
    <location>
        <begin position="37"/>
        <end position="176"/>
    </location>
</feature>
<name>A0A9W7B8F7_9STRA</name>
<feature type="compositionally biased region" description="Polar residues" evidence="1">
    <location>
        <begin position="237"/>
        <end position="254"/>
    </location>
</feature>
<feature type="compositionally biased region" description="Low complexity" evidence="1">
    <location>
        <begin position="27"/>
        <end position="37"/>
    </location>
</feature>
<dbReference type="InterPro" id="IPR057600">
    <property type="entry name" value="TORTIFOLIA1/SINE1-2_N"/>
</dbReference>
<feature type="region of interest" description="Disordered" evidence="1">
    <location>
        <begin position="298"/>
        <end position="364"/>
    </location>
</feature>
<dbReference type="InterPro" id="IPR057599">
    <property type="entry name" value="TORTIFOLIA1/TORL1-2_C"/>
</dbReference>
<keyword evidence="4" id="KW-1185">Reference proteome</keyword>
<evidence type="ECO:0000313" key="4">
    <source>
        <dbReference type="Proteomes" id="UP001165160"/>
    </source>
</evidence>
<sequence>MSSLEDTSLPAETPSTSSPTPQPTDPPSNNDDNQPSDMTVVEPETTVSDPMKCTRLGVKILDVVELGGTEGSKGAGSELRATVFVGGLHEQVDNSNPLRTQSTSCSSNTSDPRFDTEFFFPLSVETIDDILSGQVAVTLTDMTYNNEDQEGEGTDVGQVKIPFEQIFKGKVLSKCVIVKPSYYKMTKTPSMTRPTSGGRIRMVLSFYPGDDFSAEKMSPDCKTFVELAHSINRTVNAANPTMNVSRGRSMSPNKSRTGRSRSRRGNSRSGSPQKMNRLEKIVLASGAPVNDRYKSGFNFEEEDKIPLPDYTQPDHIPEPEPESIEPEITHIPAPSISPEPSPQKPQPPTKSKSTAPPLASPRAPFAKSTINIHEIISQSTASYSKKAAAAWKNHVLQSLSRLEDKDTLSRSQGEIHQIVLMMQPHQVQPFLYQLSRHPASSSLATRRSILQIVEYTCLVHPQATATAKSMNTIMDIVLSGARGVEDAMREGCVSAMSGCMRFSFPNSPYSKCENRLGSLLEDLFSVYSEQQLTTKEAAGNCISAAIKPLPPMIPIQITGNIRSMEDLRHALRPTKIPIPKETVIIANRMALMFFRGKSAVSAMHQALSSAILPAGYVVERLSDMEKFYLNQSGRKHAKAIEANSEVLISELTAAMGRNTPGSGADAQLYLCATNMCESVQDLQGDNAQPLLAQRIDKMGPYMVNKSIQSLNSKKKKFWKEKVEAIRMMTAMCKARCCEDYIFGRIQAIIAAINRSKAGVKQIRDAAAECLECLEELRGRKSAGKGVGGVGVEEEEDNVDFHDIESPPPIKFRPEFEPDIGDRDEEDEDEDNNDDGEEDDSVTNPEGRRKKLDKEIEGEGNNLKDAIKRGRKKYLHQRKAGGLRSPREASAGGSGAATVRLLKELGNKSVGLQRSLDDLARISADNMKGLNQRMKEVEVVVKRSGEGPAGSSQNIHQPQHQQLLQQQQQQLAKQPSEKDLFFQRQGIDPNKGVSIWREIQWLLHTDELETAYQTAIKTGNGSLVLRLMNETAVVCGRLSDQTTNQLFGIISDLLVSGSGNNDLAVLPWIFEIVRQKREGKLAPYVRDGLARALFGMISDPDEKGVLAAQLHPRIAM</sequence>
<dbReference type="Proteomes" id="UP001165160">
    <property type="component" value="Unassembled WGS sequence"/>
</dbReference>
<feature type="compositionally biased region" description="Pro residues" evidence="1">
    <location>
        <begin position="335"/>
        <end position="348"/>
    </location>
</feature>